<dbReference type="EMBL" id="FP565176">
    <property type="protein sequence ID" value="CBA15602.1"/>
    <property type="molecule type" value="Genomic_DNA"/>
</dbReference>
<reference evidence="2 3" key="1">
    <citation type="journal article" date="2009" name="BMC Genomics">
        <title>The complete genome sequence of Xanthomonas albilineans provides new insights into the reductive genome evolution of the xylem-limited Xanthomonadaceae.</title>
        <authorList>
            <person name="Pieretti I."/>
            <person name="Royer M."/>
            <person name="Barbe V."/>
            <person name="Carrere S."/>
            <person name="Koebnik R."/>
            <person name="Cociancich S."/>
            <person name="Couloux A."/>
            <person name="Darrasse A."/>
            <person name="Gouzy J."/>
            <person name="Jacques M.A."/>
            <person name="Lauber E."/>
            <person name="Manceau C."/>
            <person name="Mangenot S."/>
            <person name="Poussier S."/>
            <person name="Segurens B."/>
            <person name="Szurek B."/>
            <person name="Verdier V."/>
            <person name="Arlat M."/>
            <person name="Rott P."/>
        </authorList>
    </citation>
    <scope>NUCLEOTIDE SEQUENCE [LARGE SCALE GENOMIC DNA]</scope>
    <source>
        <strain evidence="3">GPE PC73 / CFBP 7063</strain>
    </source>
</reference>
<keyword evidence="1" id="KW-0812">Transmembrane</keyword>
<dbReference type="Proteomes" id="UP000001890">
    <property type="component" value="Chromosome"/>
</dbReference>
<dbReference type="KEGG" id="xal:XALC_1087"/>
<keyword evidence="1" id="KW-1133">Transmembrane helix</keyword>
<keyword evidence="1" id="KW-0472">Membrane</keyword>
<keyword evidence="3" id="KW-1185">Reference proteome</keyword>
<protein>
    <submittedName>
        <fullName evidence="2">Uncharacterized protein</fullName>
    </submittedName>
</protein>
<feature type="transmembrane region" description="Helical" evidence="1">
    <location>
        <begin position="22"/>
        <end position="42"/>
    </location>
</feature>
<accession>D2U8C2</accession>
<sequence>MCAADGDHTNGQSGELLMNVKLALIALPGLLALIAAGDVLAVTAMKAEPGVGLDHPDAEGPYIEQIGSECMMVDTYLQQHDGVSKRVVMREPVECADQQKDRSLAKLAM</sequence>
<evidence type="ECO:0000256" key="1">
    <source>
        <dbReference type="SAM" id="Phobius"/>
    </source>
</evidence>
<evidence type="ECO:0000313" key="2">
    <source>
        <dbReference type="EMBL" id="CBA15602.1"/>
    </source>
</evidence>
<organism evidence="2 3">
    <name type="scientific">Xanthomonas albilineans (strain GPE PC73 / CFBP 7063)</name>
    <dbReference type="NCBI Taxonomy" id="380358"/>
    <lineage>
        <taxon>Bacteria</taxon>
        <taxon>Pseudomonadati</taxon>
        <taxon>Pseudomonadota</taxon>
        <taxon>Gammaproteobacteria</taxon>
        <taxon>Lysobacterales</taxon>
        <taxon>Lysobacteraceae</taxon>
        <taxon>Xanthomonas</taxon>
    </lineage>
</organism>
<evidence type="ECO:0000313" key="3">
    <source>
        <dbReference type="Proteomes" id="UP000001890"/>
    </source>
</evidence>
<proteinExistence type="predicted"/>
<dbReference type="AlphaFoldDB" id="D2U8C2"/>
<name>D2U8C2_XANAP</name>
<gene>
    <name evidence="2" type="ordered locus">XALc_1087</name>
</gene>